<reference evidence="4 5" key="1">
    <citation type="submission" date="2019-07" db="EMBL/GenBank/DDBJ databases">
        <title>Tomitella cavernea sp. nov., an actinomycete isolated from soil.</title>
        <authorList>
            <person name="Cheng J."/>
        </authorList>
    </citation>
    <scope>NUCLEOTIDE SEQUENCE [LARGE SCALE GENOMIC DNA]</scope>
    <source>
        <strain evidence="4 5">HY188</strain>
    </source>
</reference>
<feature type="DNA-binding region" description="H-T-H motif" evidence="2">
    <location>
        <begin position="43"/>
        <end position="62"/>
    </location>
</feature>
<feature type="domain" description="HTH tetR-type" evidence="3">
    <location>
        <begin position="20"/>
        <end position="80"/>
    </location>
</feature>
<dbReference type="EMBL" id="CP041765">
    <property type="protein sequence ID" value="QDQ98588.1"/>
    <property type="molecule type" value="Genomic_DNA"/>
</dbReference>
<evidence type="ECO:0000256" key="1">
    <source>
        <dbReference type="ARBA" id="ARBA00023125"/>
    </source>
</evidence>
<keyword evidence="1 2" id="KW-0238">DNA-binding</keyword>
<proteinExistence type="predicted"/>
<reference evidence="4 5" key="2">
    <citation type="submission" date="2019-07" db="EMBL/GenBank/DDBJ databases">
        <authorList>
            <person name="Huang Y."/>
        </authorList>
    </citation>
    <scope>NUCLEOTIDE SEQUENCE [LARGE SCALE GENOMIC DNA]</scope>
    <source>
        <strain evidence="4 5">HY188</strain>
    </source>
</reference>
<dbReference type="Proteomes" id="UP000317344">
    <property type="component" value="Chromosome"/>
</dbReference>
<dbReference type="Pfam" id="PF00440">
    <property type="entry name" value="TetR_N"/>
    <property type="match status" value="1"/>
</dbReference>
<evidence type="ECO:0000259" key="3">
    <source>
        <dbReference type="PROSITE" id="PS50977"/>
    </source>
</evidence>
<dbReference type="InterPro" id="IPR050109">
    <property type="entry name" value="HTH-type_TetR-like_transc_reg"/>
</dbReference>
<dbReference type="InterPro" id="IPR009057">
    <property type="entry name" value="Homeodomain-like_sf"/>
</dbReference>
<dbReference type="InterPro" id="IPR036271">
    <property type="entry name" value="Tet_transcr_reg_TetR-rel_C_sf"/>
</dbReference>
<dbReference type="PROSITE" id="PS50977">
    <property type="entry name" value="HTH_TETR_2"/>
    <property type="match status" value="1"/>
</dbReference>
<dbReference type="SUPFAM" id="SSF46689">
    <property type="entry name" value="Homeodomain-like"/>
    <property type="match status" value="1"/>
</dbReference>
<sequence length="218" mass="24073">MTERLSERRYRGLPPEVRQADRRRRFREAGLDVFSDAGYMSSSVPEICRVAGLSTRQFYEEFTSREGLLLDLFQRINEEARSLVSQAMRQVDGEDVRAHVVAGVTAYIRALGDDPRRARVALTEAVGVNQNVDHERERQRAEWTVLIETAGREIMPEGSTPLGGYHTAMVAYAGAVNAVVADWAKGEPRSPLSEVTDVLVPLLTAVLSLGCKQDAGAA</sequence>
<dbReference type="Gene3D" id="1.10.357.10">
    <property type="entry name" value="Tetracycline Repressor, domain 2"/>
    <property type="match status" value="1"/>
</dbReference>
<dbReference type="GO" id="GO:0000976">
    <property type="term" value="F:transcription cis-regulatory region binding"/>
    <property type="evidence" value="ECO:0007669"/>
    <property type="project" value="TreeGrafter"/>
</dbReference>
<keyword evidence="5" id="KW-1185">Reference proteome</keyword>
<evidence type="ECO:0000313" key="4">
    <source>
        <dbReference type="EMBL" id="QDQ98588.1"/>
    </source>
</evidence>
<dbReference type="AlphaFoldDB" id="A0A516X687"/>
<dbReference type="GO" id="GO:0003700">
    <property type="term" value="F:DNA-binding transcription factor activity"/>
    <property type="evidence" value="ECO:0007669"/>
    <property type="project" value="TreeGrafter"/>
</dbReference>
<name>A0A516X687_9ACTN</name>
<dbReference type="RefSeq" id="WP_143909993.1">
    <property type="nucleotide sequence ID" value="NZ_CP041765.1"/>
</dbReference>
<dbReference type="PANTHER" id="PTHR30055:SF226">
    <property type="entry name" value="HTH-TYPE TRANSCRIPTIONAL REGULATOR PKSA"/>
    <property type="match status" value="1"/>
</dbReference>
<evidence type="ECO:0000256" key="2">
    <source>
        <dbReference type="PROSITE-ProRule" id="PRU00335"/>
    </source>
</evidence>
<organism evidence="4 5">
    <name type="scientific">Tomitella fengzijianii</name>
    <dbReference type="NCBI Taxonomy" id="2597660"/>
    <lineage>
        <taxon>Bacteria</taxon>
        <taxon>Bacillati</taxon>
        <taxon>Actinomycetota</taxon>
        <taxon>Actinomycetes</taxon>
        <taxon>Mycobacteriales</taxon>
        <taxon>Tomitella</taxon>
    </lineage>
</organism>
<dbReference type="InterPro" id="IPR001647">
    <property type="entry name" value="HTH_TetR"/>
</dbReference>
<accession>A0A516X687</accession>
<dbReference type="PANTHER" id="PTHR30055">
    <property type="entry name" value="HTH-TYPE TRANSCRIPTIONAL REGULATOR RUTR"/>
    <property type="match status" value="1"/>
</dbReference>
<protein>
    <submittedName>
        <fullName evidence="4">TetR/AcrR family transcriptional regulator</fullName>
    </submittedName>
</protein>
<gene>
    <name evidence="4" type="ORF">FO059_16240</name>
</gene>
<dbReference type="OrthoDB" id="4331447at2"/>
<dbReference type="KEGG" id="toy:FO059_16240"/>
<dbReference type="SUPFAM" id="SSF48498">
    <property type="entry name" value="Tetracyclin repressor-like, C-terminal domain"/>
    <property type="match status" value="1"/>
</dbReference>
<evidence type="ECO:0000313" key="5">
    <source>
        <dbReference type="Proteomes" id="UP000317344"/>
    </source>
</evidence>